<reference evidence="2" key="1">
    <citation type="submission" date="2014-12" db="EMBL/GenBank/DDBJ databases">
        <title>Genome Sequence of Valsa Canker Pathogens Uncovers a Specific Adaption of Colonization on Woody Bark.</title>
        <authorList>
            <person name="Yin Z."/>
            <person name="Liu H."/>
            <person name="Gao X."/>
            <person name="Li Z."/>
            <person name="Song N."/>
            <person name="Ke X."/>
            <person name="Dai Q."/>
            <person name="Wu Y."/>
            <person name="Sun Y."/>
            <person name="Xu J.-R."/>
            <person name="Kang Z.K."/>
            <person name="Wang L."/>
            <person name="Huang L."/>
        </authorList>
    </citation>
    <scope>NUCLEOTIDE SEQUENCE [LARGE SCALE GENOMIC DNA]</scope>
    <source>
        <strain evidence="2">03-8</strain>
    </source>
</reference>
<keyword evidence="2" id="KW-0418">Kinase</keyword>
<protein>
    <submittedName>
        <fullName evidence="2">Eukaryotic translation initiation factor 2-alpha kinase</fullName>
    </submittedName>
</protein>
<dbReference type="GO" id="GO:0005524">
    <property type="term" value="F:ATP binding"/>
    <property type="evidence" value="ECO:0007669"/>
    <property type="project" value="InterPro"/>
</dbReference>
<dbReference type="PROSITE" id="PS50011">
    <property type="entry name" value="PROTEIN_KINASE_DOM"/>
    <property type="match status" value="1"/>
</dbReference>
<dbReference type="InterPro" id="IPR011009">
    <property type="entry name" value="Kinase-like_dom_sf"/>
</dbReference>
<dbReference type="AlphaFoldDB" id="A0A194W204"/>
<dbReference type="SUPFAM" id="SSF56112">
    <property type="entry name" value="Protein kinase-like (PK-like)"/>
    <property type="match status" value="1"/>
</dbReference>
<evidence type="ECO:0000313" key="3">
    <source>
        <dbReference type="Proteomes" id="UP000078559"/>
    </source>
</evidence>
<name>A0A194W204_CYTMA</name>
<evidence type="ECO:0000313" key="2">
    <source>
        <dbReference type="EMBL" id="KUI70307.1"/>
    </source>
</evidence>
<dbReference type="GO" id="GO:0003743">
    <property type="term" value="F:translation initiation factor activity"/>
    <property type="evidence" value="ECO:0007669"/>
    <property type="project" value="UniProtKB-KW"/>
</dbReference>
<dbReference type="Proteomes" id="UP000078559">
    <property type="component" value="Chromosome 6"/>
</dbReference>
<dbReference type="GO" id="GO:0004672">
    <property type="term" value="F:protein kinase activity"/>
    <property type="evidence" value="ECO:0007669"/>
    <property type="project" value="InterPro"/>
</dbReference>
<keyword evidence="2" id="KW-0396">Initiation factor</keyword>
<keyword evidence="2" id="KW-0648">Protein biosynthesis</keyword>
<proteinExistence type="predicted"/>
<dbReference type="InterPro" id="IPR000719">
    <property type="entry name" value="Prot_kinase_dom"/>
</dbReference>
<sequence length="150" mass="17136">MYADLKRWVAKVIDLGGSEAVHRYTLRTGTYGFVAPEALMHKPCNEKIDMFSLGIIGVFLFTYFDMRKMGWPKDVKANTQARWMREKVIPLLDRVEPEFKPLLGGPLALKPENRWSTPKLLNFLWRLRDAPGPASPMHRVTTSSSPSPFS</sequence>
<gene>
    <name evidence="2" type="ORF">VM1G_06444</name>
</gene>
<keyword evidence="3" id="KW-1185">Reference proteome</keyword>
<dbReference type="OrthoDB" id="5089838at2759"/>
<organism evidence="2 3">
    <name type="scientific">Cytospora mali</name>
    <name type="common">Apple Valsa canker fungus</name>
    <name type="synonym">Valsa mali</name>
    <dbReference type="NCBI Taxonomy" id="578113"/>
    <lineage>
        <taxon>Eukaryota</taxon>
        <taxon>Fungi</taxon>
        <taxon>Dikarya</taxon>
        <taxon>Ascomycota</taxon>
        <taxon>Pezizomycotina</taxon>
        <taxon>Sordariomycetes</taxon>
        <taxon>Sordariomycetidae</taxon>
        <taxon>Diaporthales</taxon>
        <taxon>Cytosporaceae</taxon>
        <taxon>Cytospora</taxon>
    </lineage>
</organism>
<dbReference type="Pfam" id="PF00069">
    <property type="entry name" value="Pkinase"/>
    <property type="match status" value="1"/>
</dbReference>
<keyword evidence="2" id="KW-0808">Transferase</keyword>
<feature type="domain" description="Protein kinase" evidence="1">
    <location>
        <begin position="1"/>
        <end position="126"/>
    </location>
</feature>
<evidence type="ECO:0000259" key="1">
    <source>
        <dbReference type="PROSITE" id="PS50011"/>
    </source>
</evidence>
<dbReference type="EMBL" id="CM003103">
    <property type="protein sequence ID" value="KUI70307.1"/>
    <property type="molecule type" value="Genomic_DNA"/>
</dbReference>
<accession>A0A194W204</accession>
<dbReference type="Gene3D" id="1.10.510.10">
    <property type="entry name" value="Transferase(Phosphotransferase) domain 1"/>
    <property type="match status" value="1"/>
</dbReference>